<dbReference type="InterPro" id="IPR015864">
    <property type="entry name" value="FAD_synthase"/>
</dbReference>
<dbReference type="InterPro" id="IPR004821">
    <property type="entry name" value="Cyt_trans-like"/>
</dbReference>
<dbReference type="FunFam" id="2.40.30.30:FF:000003">
    <property type="entry name" value="Riboflavin biosynthesis protein"/>
    <property type="match status" value="1"/>
</dbReference>
<dbReference type="EMBL" id="CAJEWD010000008">
    <property type="protein sequence ID" value="CAD2079073.1"/>
    <property type="molecule type" value="Genomic_DNA"/>
</dbReference>
<dbReference type="Gene3D" id="2.40.30.30">
    <property type="entry name" value="Riboflavin kinase-like"/>
    <property type="match status" value="1"/>
</dbReference>
<keyword evidence="7 15" id="KW-0548">Nucleotidyltransferase</keyword>
<accession>A0A6V7RLG2</accession>
<comment type="caution">
    <text evidence="17">The sequence shown here is derived from an EMBL/GenBank/DDBJ whole genome shotgun (WGS) entry which is preliminary data.</text>
</comment>
<dbReference type="RefSeq" id="WP_185126040.1">
    <property type="nucleotide sequence ID" value="NZ_CAJEWD010000008.1"/>
</dbReference>
<evidence type="ECO:0000256" key="1">
    <source>
        <dbReference type="ARBA" id="ARBA00002121"/>
    </source>
</evidence>
<dbReference type="GO" id="GO:0006747">
    <property type="term" value="P:FAD biosynthetic process"/>
    <property type="evidence" value="ECO:0007669"/>
    <property type="project" value="UniProtKB-UniRule"/>
</dbReference>
<comment type="pathway">
    <text evidence="3 15">Cofactor biosynthesis; FMN biosynthesis; FMN from riboflavin (ATP route): step 1/1.</text>
</comment>
<dbReference type="SUPFAM" id="SSF52374">
    <property type="entry name" value="Nucleotidylyl transferase"/>
    <property type="match status" value="1"/>
</dbReference>
<dbReference type="InterPro" id="IPR023468">
    <property type="entry name" value="Riboflavin_kinase"/>
</dbReference>
<comment type="similarity">
    <text evidence="15">Belongs to the ribF family.</text>
</comment>
<dbReference type="SMART" id="SM00904">
    <property type="entry name" value="Flavokinase"/>
    <property type="match status" value="1"/>
</dbReference>
<organism evidence="17 18">
    <name type="scientific">Jeotgalicoccus meleagridis</name>
    <dbReference type="NCBI Taxonomy" id="2759181"/>
    <lineage>
        <taxon>Bacteria</taxon>
        <taxon>Bacillati</taxon>
        <taxon>Bacillota</taxon>
        <taxon>Bacilli</taxon>
        <taxon>Bacillales</taxon>
        <taxon>Staphylococcaceae</taxon>
        <taxon>Jeotgalicoccus</taxon>
    </lineage>
</organism>
<dbReference type="Proteomes" id="UP000589351">
    <property type="component" value="Unassembled WGS sequence"/>
</dbReference>
<dbReference type="Gene3D" id="3.40.50.620">
    <property type="entry name" value="HUPs"/>
    <property type="match status" value="1"/>
</dbReference>
<dbReference type="EC" id="2.7.7.2" evidence="15"/>
<dbReference type="Pfam" id="PF06574">
    <property type="entry name" value="FAD_syn"/>
    <property type="match status" value="1"/>
</dbReference>
<evidence type="ECO:0000313" key="18">
    <source>
        <dbReference type="Proteomes" id="UP000589351"/>
    </source>
</evidence>
<evidence type="ECO:0000256" key="6">
    <source>
        <dbReference type="ARBA" id="ARBA00022679"/>
    </source>
</evidence>
<dbReference type="NCBIfam" id="TIGR00083">
    <property type="entry name" value="ribF"/>
    <property type="match status" value="1"/>
</dbReference>
<keyword evidence="4 15" id="KW-0285">Flavoprotein</keyword>
<keyword evidence="8 15" id="KW-0547">Nucleotide-binding</keyword>
<dbReference type="InterPro" id="IPR015865">
    <property type="entry name" value="Riboflavin_kinase_bac/euk"/>
</dbReference>
<comment type="pathway">
    <text evidence="2 15">Cofactor biosynthesis; FAD biosynthesis; FAD from FMN: step 1/1.</text>
</comment>
<dbReference type="GO" id="GO:0005524">
    <property type="term" value="F:ATP binding"/>
    <property type="evidence" value="ECO:0007669"/>
    <property type="project" value="UniProtKB-UniRule"/>
</dbReference>
<dbReference type="GO" id="GO:0008531">
    <property type="term" value="F:riboflavin kinase activity"/>
    <property type="evidence" value="ECO:0007669"/>
    <property type="project" value="UniProtKB-UniRule"/>
</dbReference>
<dbReference type="SUPFAM" id="SSF82114">
    <property type="entry name" value="Riboflavin kinase-like"/>
    <property type="match status" value="1"/>
</dbReference>
<keyword evidence="5 15" id="KW-0288">FMN</keyword>
<sequence length="313" mass="35770">MEIFRLHYPNEEDLSSLEPSAAAIGFFDGLHRGHLDVINTMKKIADEKGLKKMVVTFDPHPSVVLDPSHQRTTYLTPMDVKIKKLEALDIDYLLIINFSSSFAGLEQDFFVQEYIIKSNIKALISGFDYTYGKKGKGTVEDLKAYSDDFSMTVVDKFKYLDEKVSTTRIRHYLETKELEKANIALGRPYDIEGIVVQGEKRGRTIGFPTANIEPNYRYFMPANGSYAVTMTIENDDTVYKGVASVGVKPTFHDNARLTTEVYLFDFNKDIYGENVTIYWHYFVRDEEKFDGIEPLIEAIDGDAKKARELLKDL</sequence>
<evidence type="ECO:0000256" key="12">
    <source>
        <dbReference type="ARBA" id="ARBA00023268"/>
    </source>
</evidence>
<name>A0A6V7RLG2_9STAP</name>
<dbReference type="Pfam" id="PF01687">
    <property type="entry name" value="Flavokinase"/>
    <property type="match status" value="1"/>
</dbReference>
<dbReference type="InterPro" id="IPR023465">
    <property type="entry name" value="Riboflavin_kinase_dom_sf"/>
</dbReference>
<proteinExistence type="inferred from homology"/>
<evidence type="ECO:0000256" key="10">
    <source>
        <dbReference type="ARBA" id="ARBA00022827"/>
    </source>
</evidence>
<reference evidence="17 18" key="1">
    <citation type="submission" date="2020-07" db="EMBL/GenBank/DDBJ databases">
        <authorList>
            <person name="Criscuolo A."/>
        </authorList>
    </citation>
    <scope>NUCLEOTIDE SEQUENCE [LARGE SCALE GENOMIC DNA]</scope>
    <source>
        <strain evidence="17">CIP111649</strain>
    </source>
</reference>
<evidence type="ECO:0000256" key="9">
    <source>
        <dbReference type="ARBA" id="ARBA00022777"/>
    </source>
</evidence>
<comment type="catalytic activity">
    <reaction evidence="14 15">
        <text>FMN + ATP + H(+) = FAD + diphosphate</text>
        <dbReference type="Rhea" id="RHEA:17237"/>
        <dbReference type="ChEBI" id="CHEBI:15378"/>
        <dbReference type="ChEBI" id="CHEBI:30616"/>
        <dbReference type="ChEBI" id="CHEBI:33019"/>
        <dbReference type="ChEBI" id="CHEBI:57692"/>
        <dbReference type="ChEBI" id="CHEBI:58210"/>
        <dbReference type="EC" id="2.7.7.2"/>
    </reaction>
</comment>
<dbReference type="UniPathway" id="UPA00277">
    <property type="reaction ID" value="UER00407"/>
</dbReference>
<evidence type="ECO:0000256" key="14">
    <source>
        <dbReference type="ARBA" id="ARBA00049494"/>
    </source>
</evidence>
<dbReference type="GO" id="GO:0003919">
    <property type="term" value="F:FMN adenylyltransferase activity"/>
    <property type="evidence" value="ECO:0007669"/>
    <property type="project" value="UniProtKB-UniRule"/>
</dbReference>
<evidence type="ECO:0000256" key="7">
    <source>
        <dbReference type="ARBA" id="ARBA00022695"/>
    </source>
</evidence>
<evidence type="ECO:0000313" key="17">
    <source>
        <dbReference type="EMBL" id="CAD2079073.1"/>
    </source>
</evidence>
<evidence type="ECO:0000256" key="3">
    <source>
        <dbReference type="ARBA" id="ARBA00005201"/>
    </source>
</evidence>
<dbReference type="CDD" id="cd02064">
    <property type="entry name" value="FAD_synthetase_N"/>
    <property type="match status" value="1"/>
</dbReference>
<dbReference type="PANTHER" id="PTHR22749:SF6">
    <property type="entry name" value="RIBOFLAVIN KINASE"/>
    <property type="match status" value="1"/>
</dbReference>
<dbReference type="InterPro" id="IPR002606">
    <property type="entry name" value="Riboflavin_kinase_bac"/>
</dbReference>
<dbReference type="NCBIfam" id="NF004162">
    <property type="entry name" value="PRK05627.1-5"/>
    <property type="match status" value="1"/>
</dbReference>
<comment type="catalytic activity">
    <reaction evidence="13 15">
        <text>riboflavin + ATP = FMN + ADP + H(+)</text>
        <dbReference type="Rhea" id="RHEA:14357"/>
        <dbReference type="ChEBI" id="CHEBI:15378"/>
        <dbReference type="ChEBI" id="CHEBI:30616"/>
        <dbReference type="ChEBI" id="CHEBI:57986"/>
        <dbReference type="ChEBI" id="CHEBI:58210"/>
        <dbReference type="ChEBI" id="CHEBI:456216"/>
        <dbReference type="EC" id="2.7.1.26"/>
    </reaction>
</comment>
<gene>
    <name evidence="17" type="primary">ribF</name>
    <name evidence="17" type="ORF">JEODO184_01569</name>
</gene>
<evidence type="ECO:0000259" key="16">
    <source>
        <dbReference type="SMART" id="SM00904"/>
    </source>
</evidence>
<dbReference type="PIRSF" id="PIRSF004491">
    <property type="entry name" value="FAD_Synth"/>
    <property type="match status" value="1"/>
</dbReference>
<dbReference type="AlphaFoldDB" id="A0A6V7RLG2"/>
<evidence type="ECO:0000256" key="4">
    <source>
        <dbReference type="ARBA" id="ARBA00022630"/>
    </source>
</evidence>
<dbReference type="NCBIfam" id="TIGR00125">
    <property type="entry name" value="cyt_tran_rel"/>
    <property type="match status" value="1"/>
</dbReference>
<evidence type="ECO:0000256" key="2">
    <source>
        <dbReference type="ARBA" id="ARBA00004726"/>
    </source>
</evidence>
<keyword evidence="18" id="KW-1185">Reference proteome</keyword>
<evidence type="ECO:0000256" key="15">
    <source>
        <dbReference type="PIRNR" id="PIRNR004491"/>
    </source>
</evidence>
<dbReference type="GO" id="GO:0009231">
    <property type="term" value="P:riboflavin biosynthetic process"/>
    <property type="evidence" value="ECO:0007669"/>
    <property type="project" value="InterPro"/>
</dbReference>
<keyword evidence="6 15" id="KW-0808">Transferase</keyword>
<dbReference type="UniPathway" id="UPA00276">
    <property type="reaction ID" value="UER00406"/>
</dbReference>
<dbReference type="EC" id="2.7.1.26" evidence="15"/>
<keyword evidence="9 15" id="KW-0418">Kinase</keyword>
<evidence type="ECO:0000256" key="5">
    <source>
        <dbReference type="ARBA" id="ARBA00022643"/>
    </source>
</evidence>
<evidence type="ECO:0000256" key="8">
    <source>
        <dbReference type="ARBA" id="ARBA00022741"/>
    </source>
</evidence>
<evidence type="ECO:0000256" key="11">
    <source>
        <dbReference type="ARBA" id="ARBA00022840"/>
    </source>
</evidence>
<dbReference type="FunFam" id="3.40.50.620:FF:000021">
    <property type="entry name" value="Riboflavin biosynthesis protein"/>
    <property type="match status" value="1"/>
</dbReference>
<feature type="domain" description="Riboflavin kinase" evidence="16">
    <location>
        <begin position="184"/>
        <end position="311"/>
    </location>
</feature>
<keyword evidence="11 15" id="KW-0067">ATP-binding</keyword>
<dbReference type="GO" id="GO:0009398">
    <property type="term" value="P:FMN biosynthetic process"/>
    <property type="evidence" value="ECO:0007669"/>
    <property type="project" value="UniProtKB-UniRule"/>
</dbReference>
<dbReference type="PANTHER" id="PTHR22749">
    <property type="entry name" value="RIBOFLAVIN KINASE/FMN ADENYLYLTRANSFERASE"/>
    <property type="match status" value="1"/>
</dbReference>
<keyword evidence="10 15" id="KW-0274">FAD</keyword>
<protein>
    <recommendedName>
        <fullName evidence="15">Riboflavin biosynthesis protein</fullName>
    </recommendedName>
    <domain>
        <recommendedName>
            <fullName evidence="15">Riboflavin kinase</fullName>
            <ecNumber evidence="15">2.7.1.26</ecNumber>
        </recommendedName>
        <alternativeName>
            <fullName evidence="15">Flavokinase</fullName>
        </alternativeName>
    </domain>
    <domain>
        <recommendedName>
            <fullName evidence="15">FMN adenylyltransferase</fullName>
            <ecNumber evidence="15">2.7.7.2</ecNumber>
        </recommendedName>
        <alternativeName>
            <fullName evidence="15">FAD pyrophosphorylase</fullName>
        </alternativeName>
        <alternativeName>
            <fullName evidence="15">FAD synthase</fullName>
        </alternativeName>
    </domain>
</protein>
<keyword evidence="12" id="KW-0511">Multifunctional enzyme</keyword>
<dbReference type="InterPro" id="IPR014729">
    <property type="entry name" value="Rossmann-like_a/b/a_fold"/>
</dbReference>
<evidence type="ECO:0000256" key="13">
    <source>
        <dbReference type="ARBA" id="ARBA00047880"/>
    </source>
</evidence>
<comment type="function">
    <text evidence="1">Catalyzes the phosphorylation of riboflavin to FMN followed by the adenylation of FMN to FAD.</text>
</comment>